<dbReference type="InterPro" id="IPR002300">
    <property type="entry name" value="aa-tRNA-synth_Ia"/>
</dbReference>
<dbReference type="AlphaFoldDB" id="A0A1F8DGZ4"/>
<dbReference type="EMBL" id="MGIL01000020">
    <property type="protein sequence ID" value="OGM87884.1"/>
    <property type="molecule type" value="Genomic_DNA"/>
</dbReference>
<dbReference type="CDD" id="cd00817">
    <property type="entry name" value="ValRS_core"/>
    <property type="match status" value="1"/>
</dbReference>
<evidence type="ECO:0000256" key="8">
    <source>
        <dbReference type="ARBA" id="ARBA00047552"/>
    </source>
</evidence>
<dbReference type="Pfam" id="PF00133">
    <property type="entry name" value="tRNA-synt_1"/>
    <property type="match status" value="1"/>
</dbReference>
<accession>A0A1F8DGZ4</accession>
<dbReference type="Gene3D" id="1.10.730.10">
    <property type="entry name" value="Isoleucyl-tRNA Synthetase, Domain 1"/>
    <property type="match status" value="1"/>
</dbReference>
<dbReference type="PANTHER" id="PTHR11946">
    <property type="entry name" value="VALYL-TRNA SYNTHETASES"/>
    <property type="match status" value="1"/>
</dbReference>
<evidence type="ECO:0000313" key="14">
    <source>
        <dbReference type="Proteomes" id="UP000177596"/>
    </source>
</evidence>
<evidence type="ECO:0000313" key="13">
    <source>
        <dbReference type="EMBL" id="OGM87884.1"/>
    </source>
</evidence>
<dbReference type="SUPFAM" id="SSF47323">
    <property type="entry name" value="Anticodon-binding domain of a subclass of class I aminoacyl-tRNA synthetases"/>
    <property type="match status" value="1"/>
</dbReference>
<evidence type="ECO:0000256" key="10">
    <source>
        <dbReference type="RuleBase" id="RU363035"/>
    </source>
</evidence>
<dbReference type="GO" id="GO:0005829">
    <property type="term" value="C:cytosol"/>
    <property type="evidence" value="ECO:0007669"/>
    <property type="project" value="TreeGrafter"/>
</dbReference>
<dbReference type="Proteomes" id="UP000177596">
    <property type="component" value="Unassembled WGS sequence"/>
</dbReference>
<organism evidence="13 14">
    <name type="scientific">Candidatus Woesebacteria bacterium RIFOXYD1_FULL_43_18</name>
    <dbReference type="NCBI Taxonomy" id="1802551"/>
    <lineage>
        <taxon>Bacteria</taxon>
        <taxon>Candidatus Woeseibacteriota</taxon>
    </lineage>
</organism>
<evidence type="ECO:0000256" key="6">
    <source>
        <dbReference type="ARBA" id="ARBA00022917"/>
    </source>
</evidence>
<dbReference type="InterPro" id="IPR002303">
    <property type="entry name" value="Valyl-tRNA_ligase"/>
</dbReference>
<reference evidence="13 14" key="1">
    <citation type="journal article" date="2016" name="Nat. Commun.">
        <title>Thousands of microbial genomes shed light on interconnected biogeochemical processes in an aquifer system.</title>
        <authorList>
            <person name="Anantharaman K."/>
            <person name="Brown C.T."/>
            <person name="Hug L.A."/>
            <person name="Sharon I."/>
            <person name="Castelle C.J."/>
            <person name="Probst A.J."/>
            <person name="Thomas B.C."/>
            <person name="Singh A."/>
            <person name="Wilkins M.J."/>
            <person name="Karaoz U."/>
            <person name="Brodie E.L."/>
            <person name="Williams K.H."/>
            <person name="Hubbard S.S."/>
            <person name="Banfield J.F."/>
        </authorList>
    </citation>
    <scope>NUCLEOTIDE SEQUENCE [LARGE SCALE GENOMIC DNA]</scope>
</reference>
<evidence type="ECO:0000256" key="2">
    <source>
        <dbReference type="ARBA" id="ARBA00022490"/>
    </source>
</evidence>
<comment type="caution">
    <text evidence="13">The sequence shown here is derived from an EMBL/GenBank/DDBJ whole genome shotgun (WGS) entry which is preliminary data.</text>
</comment>
<dbReference type="GO" id="GO:0004832">
    <property type="term" value="F:valine-tRNA ligase activity"/>
    <property type="evidence" value="ECO:0007669"/>
    <property type="project" value="UniProtKB-UniRule"/>
</dbReference>
<evidence type="ECO:0000256" key="4">
    <source>
        <dbReference type="ARBA" id="ARBA00022741"/>
    </source>
</evidence>
<dbReference type="InterPro" id="IPR033705">
    <property type="entry name" value="Anticodon_Ia_Val"/>
</dbReference>
<evidence type="ECO:0000256" key="9">
    <source>
        <dbReference type="NCBIfam" id="TIGR00422"/>
    </source>
</evidence>
<dbReference type="CDD" id="cd07962">
    <property type="entry name" value="Anticodon_Ia_Val"/>
    <property type="match status" value="1"/>
</dbReference>
<comment type="similarity">
    <text evidence="10">Belongs to the class-I aminoacyl-tRNA synthetase family.</text>
</comment>
<dbReference type="GO" id="GO:0002161">
    <property type="term" value="F:aminoacyl-tRNA deacylase activity"/>
    <property type="evidence" value="ECO:0007669"/>
    <property type="project" value="InterPro"/>
</dbReference>
<dbReference type="InterPro" id="IPR014729">
    <property type="entry name" value="Rossmann-like_a/b/a_fold"/>
</dbReference>
<dbReference type="FunFam" id="1.10.730.10:FF:000002">
    <property type="entry name" value="Leucine--tRNA ligase"/>
    <property type="match status" value="1"/>
</dbReference>
<keyword evidence="2" id="KW-0963">Cytoplasm</keyword>
<dbReference type="PANTHER" id="PTHR11946:SF93">
    <property type="entry name" value="VALINE--TRNA LIGASE, CHLOROPLASTIC_MITOCHONDRIAL 2"/>
    <property type="match status" value="1"/>
</dbReference>
<dbReference type="PRINTS" id="PR00986">
    <property type="entry name" value="TRNASYNTHVAL"/>
</dbReference>
<dbReference type="SUPFAM" id="SSF50677">
    <property type="entry name" value="ValRS/IleRS/LeuRS editing domain"/>
    <property type="match status" value="1"/>
</dbReference>
<name>A0A1F8DGZ4_9BACT</name>
<gene>
    <name evidence="13" type="ORF">A2573_01620</name>
</gene>
<dbReference type="InterPro" id="IPR009008">
    <property type="entry name" value="Val/Leu/Ile-tRNA-synth_edit"/>
</dbReference>
<dbReference type="InterPro" id="IPR001412">
    <property type="entry name" value="aa-tRNA-synth_I_CS"/>
</dbReference>
<evidence type="ECO:0000256" key="3">
    <source>
        <dbReference type="ARBA" id="ARBA00022598"/>
    </source>
</evidence>
<dbReference type="InterPro" id="IPR009080">
    <property type="entry name" value="tRNAsynth_Ia_anticodon-bd"/>
</dbReference>
<dbReference type="NCBIfam" id="TIGR00422">
    <property type="entry name" value="valS"/>
    <property type="match status" value="1"/>
</dbReference>
<dbReference type="GO" id="GO:0006438">
    <property type="term" value="P:valyl-tRNA aminoacylation"/>
    <property type="evidence" value="ECO:0007669"/>
    <property type="project" value="UniProtKB-UniRule"/>
</dbReference>
<dbReference type="GO" id="GO:0005524">
    <property type="term" value="F:ATP binding"/>
    <property type="evidence" value="ECO:0007669"/>
    <property type="project" value="UniProtKB-KW"/>
</dbReference>
<evidence type="ECO:0000256" key="7">
    <source>
        <dbReference type="ARBA" id="ARBA00023146"/>
    </source>
</evidence>
<dbReference type="SUPFAM" id="SSF52374">
    <property type="entry name" value="Nucleotidylyl transferase"/>
    <property type="match status" value="1"/>
</dbReference>
<feature type="domain" description="Methionyl/Valyl/Leucyl/Isoleucyl-tRNA synthetase anticodon-binding" evidence="12">
    <location>
        <begin position="594"/>
        <end position="689"/>
    </location>
</feature>
<evidence type="ECO:0000259" key="12">
    <source>
        <dbReference type="Pfam" id="PF08264"/>
    </source>
</evidence>
<evidence type="ECO:0000256" key="5">
    <source>
        <dbReference type="ARBA" id="ARBA00022840"/>
    </source>
</evidence>
<keyword evidence="7 10" id="KW-0030">Aminoacyl-tRNA synthetase</keyword>
<dbReference type="PROSITE" id="PS00178">
    <property type="entry name" value="AA_TRNA_LIGASE_I"/>
    <property type="match status" value="1"/>
</dbReference>
<keyword evidence="5 10" id="KW-0067">ATP-binding</keyword>
<dbReference type="EC" id="6.1.1.9" evidence="1 9"/>
<dbReference type="Pfam" id="PF08264">
    <property type="entry name" value="Anticodon_1"/>
    <property type="match status" value="1"/>
</dbReference>
<sequence length="690" mass="79475">MDPQYDHTKYESDIYKKWEDSGAFSPKNVGSNPFTIIMPPPNANDPLHIGHARFVAIEDILIRYHRMKGEPALWVPGSDHAGIETQYVFEKKLREKGKSRFDYDRNTLYKMIWDYVQENTGLMESQLKKLGASCDWSRFKYTLDPEIVKIVYKTFKKLYDDGLAYRGERIVNYCPRCGTAYSQLEVDYVERDDNFYYLDYGSVTIATTRPETIFADVAVAVNPKDKRYQNIVGKTAKIPLINREVPVIEDNLVDISLGTGALKITPAHDPTDFEIGLSHQLPVISVVDEKGRMTGTPEKYIGMKAEDARAEVVKDLEAAGKIKKVDVVHHTVGTCYRDHGAIEPVVSKQWYLKVEPLTKRALAAIKNKHVRFAAKRYEKIAVNWLKNLRDWNISRQIVWGIRIPAWRCEKCLEWTVTDGPEPFECSKCGDKSLTQDSDTFDTWFSSGQWPFVTLQTAKAGDFEKFYPTSVMETAYDILPFWIIRMIMLGLYVTGEVPFKEVVIHGLVRDREGQKISKSKGNVINPIEMAEKYGADSLRMGLIWGGLIENDITLDEQKINGQRKFANKIWNIARFTLQESGNDNKTGVKSLNTDDRWILDELKKTAKLVTKYLNKYRLNEAAEEIYDFVWHKFADIYIEKIKDRHQAAQPTLEKVLDKSLRLLHPFMPFVTEQIWKETGNKDLLINAKWPT</sequence>
<dbReference type="InterPro" id="IPR013155">
    <property type="entry name" value="M/V/L/I-tRNA-synth_anticd-bd"/>
</dbReference>
<keyword evidence="6 10" id="KW-0648">Protein biosynthesis</keyword>
<keyword evidence="4 10" id="KW-0547">Nucleotide-binding</keyword>
<protein>
    <recommendedName>
        <fullName evidence="1 9">Valine--tRNA ligase</fullName>
        <ecNumber evidence="1 9">6.1.1.9</ecNumber>
    </recommendedName>
</protein>
<evidence type="ECO:0000259" key="11">
    <source>
        <dbReference type="Pfam" id="PF00133"/>
    </source>
</evidence>
<dbReference type="Gene3D" id="3.40.50.620">
    <property type="entry name" value="HUPs"/>
    <property type="match status" value="2"/>
</dbReference>
<comment type="catalytic activity">
    <reaction evidence="8">
        <text>tRNA(Val) + L-valine + ATP = L-valyl-tRNA(Val) + AMP + diphosphate</text>
        <dbReference type="Rhea" id="RHEA:10704"/>
        <dbReference type="Rhea" id="RHEA-COMP:9672"/>
        <dbReference type="Rhea" id="RHEA-COMP:9708"/>
        <dbReference type="ChEBI" id="CHEBI:30616"/>
        <dbReference type="ChEBI" id="CHEBI:33019"/>
        <dbReference type="ChEBI" id="CHEBI:57762"/>
        <dbReference type="ChEBI" id="CHEBI:78442"/>
        <dbReference type="ChEBI" id="CHEBI:78537"/>
        <dbReference type="ChEBI" id="CHEBI:456215"/>
        <dbReference type="EC" id="6.1.1.9"/>
    </reaction>
</comment>
<evidence type="ECO:0000256" key="1">
    <source>
        <dbReference type="ARBA" id="ARBA00013169"/>
    </source>
</evidence>
<keyword evidence="3 10" id="KW-0436">Ligase</keyword>
<dbReference type="NCBIfam" id="NF004349">
    <property type="entry name" value="PRK05729.1"/>
    <property type="match status" value="1"/>
</dbReference>
<feature type="domain" description="Aminoacyl-tRNA synthetase class Ia" evidence="11">
    <location>
        <begin position="14"/>
        <end position="545"/>
    </location>
</feature>
<proteinExistence type="inferred from homology"/>